<dbReference type="AlphaFoldDB" id="A0A7S2CUI8"/>
<proteinExistence type="predicted"/>
<feature type="chain" id="PRO_5030739078" evidence="1">
    <location>
        <begin position="16"/>
        <end position="277"/>
    </location>
</feature>
<dbReference type="InterPro" id="IPR057491">
    <property type="entry name" value="DiatomPyrShell"/>
</dbReference>
<evidence type="ECO:0000256" key="1">
    <source>
        <dbReference type="SAM" id="SignalP"/>
    </source>
</evidence>
<evidence type="ECO:0000313" key="2">
    <source>
        <dbReference type="EMBL" id="CAD9435134.1"/>
    </source>
</evidence>
<organism evidence="2">
    <name type="scientific">Octactis speculum</name>
    <dbReference type="NCBI Taxonomy" id="3111310"/>
    <lineage>
        <taxon>Eukaryota</taxon>
        <taxon>Sar</taxon>
        <taxon>Stramenopiles</taxon>
        <taxon>Ochrophyta</taxon>
        <taxon>Dictyochophyceae</taxon>
        <taxon>Dictyochales</taxon>
        <taxon>Dictyochaceae</taxon>
        <taxon>Octactis</taxon>
    </lineage>
</organism>
<name>A0A7S2CUI8_9STRA</name>
<keyword evidence="1" id="KW-0732">Signal</keyword>
<dbReference type="EMBL" id="HBGS01033147">
    <property type="protein sequence ID" value="CAD9435134.1"/>
    <property type="molecule type" value="Transcribed_RNA"/>
</dbReference>
<sequence>MKLAIVALSLGSAAAFSMSGPARLFNSRHSATTMSATDGPLTDNIWAMSPTVRVQGDTLKTWDIGEESVKRVQLSIKSEGRPVNTEIQLWHTPSYIPTKMQIYSENGITRPIDTVIETPKHPKTVAVYNRANSEFPFDATVANTKLDAAYASLQSEPGILVQGGSLKSYVFGPEVDSVQVMLRSADLGGRNMKCRIEVTQGPNQIKQTIEMYASSGYKNPFYAVLGTPGSINTVRIINQNDVEFPFEAWILPYATNSDSGSEPIMGGGGLKPMGSGW</sequence>
<protein>
    <submittedName>
        <fullName evidence="2">Uncharacterized protein</fullName>
    </submittedName>
</protein>
<feature type="signal peptide" evidence="1">
    <location>
        <begin position="1"/>
        <end position="15"/>
    </location>
</feature>
<accession>A0A7S2CUI8</accession>
<dbReference type="Pfam" id="PF25192">
    <property type="entry name" value="DiatomPyrShell"/>
    <property type="match status" value="1"/>
</dbReference>
<reference evidence="2" key="1">
    <citation type="submission" date="2021-01" db="EMBL/GenBank/DDBJ databases">
        <authorList>
            <person name="Corre E."/>
            <person name="Pelletier E."/>
            <person name="Niang G."/>
            <person name="Scheremetjew M."/>
            <person name="Finn R."/>
            <person name="Kale V."/>
            <person name="Holt S."/>
            <person name="Cochrane G."/>
            <person name="Meng A."/>
            <person name="Brown T."/>
            <person name="Cohen L."/>
        </authorList>
    </citation>
    <scope>NUCLEOTIDE SEQUENCE</scope>
    <source>
        <strain evidence="2">CCMP1381</strain>
    </source>
</reference>
<gene>
    <name evidence="2" type="ORF">DSPE1174_LOCUS17065</name>
</gene>